<dbReference type="RefSeq" id="WP_061497862.1">
    <property type="nucleotide sequence ID" value="NZ_CP010951.1"/>
</dbReference>
<evidence type="ECO:0000313" key="4">
    <source>
        <dbReference type="Proteomes" id="UP000070433"/>
    </source>
</evidence>
<organism evidence="3 4">
    <name type="scientific">Ramlibacter tataouinensis</name>
    <dbReference type="NCBI Taxonomy" id="94132"/>
    <lineage>
        <taxon>Bacteria</taxon>
        <taxon>Pseudomonadati</taxon>
        <taxon>Pseudomonadota</taxon>
        <taxon>Betaproteobacteria</taxon>
        <taxon>Burkholderiales</taxon>
        <taxon>Comamonadaceae</taxon>
        <taxon>Ramlibacter</taxon>
    </lineage>
</organism>
<comment type="similarity">
    <text evidence="1">Belongs to the UPF0065 (bug) family.</text>
</comment>
<feature type="signal peptide" evidence="2">
    <location>
        <begin position="1"/>
        <end position="25"/>
    </location>
</feature>
<dbReference type="EMBL" id="CP010951">
    <property type="protein sequence ID" value="AMO22852.1"/>
    <property type="molecule type" value="Genomic_DNA"/>
</dbReference>
<dbReference type="AlphaFoldDB" id="A0A127JXR5"/>
<proteinExistence type="inferred from homology"/>
<dbReference type="Proteomes" id="UP000070433">
    <property type="component" value="Chromosome"/>
</dbReference>
<protein>
    <submittedName>
        <fullName evidence="3">TctC</fullName>
    </submittedName>
</protein>
<dbReference type="Gene3D" id="3.40.190.10">
    <property type="entry name" value="Periplasmic binding protein-like II"/>
    <property type="match status" value="1"/>
</dbReference>
<accession>A0A127JXR5</accession>
<dbReference type="Gene3D" id="3.40.190.150">
    <property type="entry name" value="Bordetella uptake gene, domain 1"/>
    <property type="match status" value="1"/>
</dbReference>
<dbReference type="SUPFAM" id="SSF53850">
    <property type="entry name" value="Periplasmic binding protein-like II"/>
    <property type="match status" value="1"/>
</dbReference>
<feature type="chain" id="PRO_5007449837" evidence="2">
    <location>
        <begin position="26"/>
        <end position="322"/>
    </location>
</feature>
<keyword evidence="4" id="KW-1185">Reference proteome</keyword>
<name>A0A127JXR5_9BURK</name>
<reference evidence="3 4" key="1">
    <citation type="journal article" date="2014" name="Int. J. Syst. Evol. Microbiol.">
        <title>Ramlibacter solisilvae sp. nov., isolated from forest soil, and emended description of the genus Ramlibacter.</title>
        <authorList>
            <person name="Lee H.J."/>
            <person name="Lee S.H."/>
            <person name="Lee S.S."/>
            <person name="Lee J.S."/>
            <person name="Kim Y."/>
            <person name="Kim S.C."/>
            <person name="Jeon C.O."/>
        </authorList>
    </citation>
    <scope>NUCLEOTIDE SEQUENCE [LARGE SCALE GENOMIC DNA]</scope>
    <source>
        <strain evidence="3 4">5-10</strain>
    </source>
</reference>
<evidence type="ECO:0000256" key="2">
    <source>
        <dbReference type="SAM" id="SignalP"/>
    </source>
</evidence>
<dbReference type="PATRIC" id="fig|94132.3.peg.1641"/>
<evidence type="ECO:0000313" key="3">
    <source>
        <dbReference type="EMBL" id="AMO22852.1"/>
    </source>
</evidence>
<dbReference type="PANTHER" id="PTHR42928">
    <property type="entry name" value="TRICARBOXYLATE-BINDING PROTEIN"/>
    <property type="match status" value="1"/>
</dbReference>
<dbReference type="InterPro" id="IPR042100">
    <property type="entry name" value="Bug_dom1"/>
</dbReference>
<evidence type="ECO:0000256" key="1">
    <source>
        <dbReference type="ARBA" id="ARBA00006987"/>
    </source>
</evidence>
<gene>
    <name evidence="3" type="ORF">UC35_08050</name>
</gene>
<dbReference type="InterPro" id="IPR005064">
    <property type="entry name" value="BUG"/>
</dbReference>
<dbReference type="Pfam" id="PF03401">
    <property type="entry name" value="TctC"/>
    <property type="match status" value="1"/>
</dbReference>
<dbReference type="PIRSF" id="PIRSF017082">
    <property type="entry name" value="YflP"/>
    <property type="match status" value="1"/>
</dbReference>
<sequence length="322" mass="33890">MRKKNSLKRWLAALALAAVGGLAWAQSYPSKPIQLVVAFAPGGTGDIVARMVAQKMGDSLGQPVVVENRPVPVAAVSMVAHARPDGYTLLMAGSGTALTSALFTKLPYDLMKDFIHVSTLATFDLALVTDRQSGFNSVADIIAFAKAHPGKLNIGTARTGSTQNLAAEMLKARAGIDVVIVPFKTTSDMVGAMRAKDVHAAIEMLPAIQGQISSKSVKALAVASSKRHPGLPEIPTLAESGMPGFEASSWNGIAVPAGTRPEVVKRLAQEIGKAIESPELQGKLLALGIAAKASTPEQMTQRMRSDIAKWRALIDKAGIPRQ</sequence>
<keyword evidence="2" id="KW-0732">Signal</keyword>
<dbReference type="PANTHER" id="PTHR42928:SF5">
    <property type="entry name" value="BLR1237 PROTEIN"/>
    <property type="match status" value="1"/>
</dbReference>